<dbReference type="PRINTS" id="PR00722">
    <property type="entry name" value="CHYMOTRYPSIN"/>
</dbReference>
<evidence type="ECO:0000256" key="1">
    <source>
        <dbReference type="ARBA" id="ARBA00023157"/>
    </source>
</evidence>
<dbReference type="SMART" id="SM00020">
    <property type="entry name" value="Tryp_SPc"/>
    <property type="match status" value="1"/>
</dbReference>
<keyword evidence="1" id="KW-1015">Disulfide bond</keyword>
<dbReference type="InterPro" id="IPR033116">
    <property type="entry name" value="TRYPSIN_SER"/>
</dbReference>
<keyword evidence="6" id="KW-1185">Reference proteome</keyword>
<dbReference type="Proteomes" id="UP000198727">
    <property type="component" value="Unassembled WGS sequence"/>
</dbReference>
<dbReference type="PROSITE" id="PS50240">
    <property type="entry name" value="TRYPSIN_DOM"/>
    <property type="match status" value="1"/>
</dbReference>
<dbReference type="InterPro" id="IPR001314">
    <property type="entry name" value="Peptidase_S1A"/>
</dbReference>
<evidence type="ECO:0000256" key="3">
    <source>
        <dbReference type="SAM" id="SignalP"/>
    </source>
</evidence>
<keyword evidence="3" id="KW-0732">Signal</keyword>
<feature type="chain" id="PRO_5011665159" evidence="3">
    <location>
        <begin position="24"/>
        <end position="267"/>
    </location>
</feature>
<reference evidence="6" key="1">
    <citation type="submission" date="2016-10" db="EMBL/GenBank/DDBJ databases">
        <authorList>
            <person name="Varghese N."/>
            <person name="Submissions S."/>
        </authorList>
    </citation>
    <scope>NUCLEOTIDE SEQUENCE [LARGE SCALE GENOMIC DNA]</scope>
    <source>
        <strain evidence="6">CGMCC 4.5579</strain>
    </source>
</reference>
<dbReference type="GO" id="GO:0004252">
    <property type="term" value="F:serine-type endopeptidase activity"/>
    <property type="evidence" value="ECO:0007669"/>
    <property type="project" value="InterPro"/>
</dbReference>
<evidence type="ECO:0000259" key="4">
    <source>
        <dbReference type="PROSITE" id="PS50240"/>
    </source>
</evidence>
<accession>A0A1I6ACR3</accession>
<dbReference type="AlphaFoldDB" id="A0A1I6ACR3"/>
<dbReference type="PANTHER" id="PTHR24256">
    <property type="entry name" value="TRYPTASE-RELATED"/>
    <property type="match status" value="1"/>
</dbReference>
<feature type="domain" description="Peptidase S1" evidence="4">
    <location>
        <begin position="24"/>
        <end position="267"/>
    </location>
</feature>
<keyword evidence="2" id="KW-0720">Serine protease</keyword>
<evidence type="ECO:0000313" key="6">
    <source>
        <dbReference type="Proteomes" id="UP000198727"/>
    </source>
</evidence>
<dbReference type="PROSITE" id="PS00134">
    <property type="entry name" value="TRYPSIN_HIS"/>
    <property type="match status" value="1"/>
</dbReference>
<dbReference type="InterPro" id="IPR009003">
    <property type="entry name" value="Peptidase_S1_PA"/>
</dbReference>
<organism evidence="5 6">
    <name type="scientific">Amycolatopsis arida</name>
    <dbReference type="NCBI Taxonomy" id="587909"/>
    <lineage>
        <taxon>Bacteria</taxon>
        <taxon>Bacillati</taxon>
        <taxon>Actinomycetota</taxon>
        <taxon>Actinomycetes</taxon>
        <taxon>Pseudonocardiales</taxon>
        <taxon>Pseudonocardiaceae</taxon>
        <taxon>Amycolatopsis</taxon>
    </lineage>
</organism>
<dbReference type="OrthoDB" id="3657335at2"/>
<dbReference type="SUPFAM" id="SSF50494">
    <property type="entry name" value="Trypsin-like serine proteases"/>
    <property type="match status" value="1"/>
</dbReference>
<dbReference type="Pfam" id="PF00089">
    <property type="entry name" value="Trypsin"/>
    <property type="match status" value="1"/>
</dbReference>
<dbReference type="InterPro" id="IPR018114">
    <property type="entry name" value="TRYPSIN_HIS"/>
</dbReference>
<dbReference type="EMBL" id="FOWW01000012">
    <property type="protein sequence ID" value="SFQ66413.1"/>
    <property type="molecule type" value="Genomic_DNA"/>
</dbReference>
<evidence type="ECO:0000256" key="2">
    <source>
        <dbReference type="RuleBase" id="RU363034"/>
    </source>
</evidence>
<proteinExistence type="predicted"/>
<keyword evidence="2" id="KW-0645">Protease</keyword>
<dbReference type="RefSeq" id="WP_092535773.1">
    <property type="nucleotide sequence ID" value="NZ_FOWW01000012.1"/>
</dbReference>
<dbReference type="InterPro" id="IPR043504">
    <property type="entry name" value="Peptidase_S1_PA_chymotrypsin"/>
</dbReference>
<dbReference type="STRING" id="587909.SAMN05421810_1127"/>
<protein>
    <submittedName>
        <fullName evidence="5">Trypsin</fullName>
    </submittedName>
</protein>
<evidence type="ECO:0000313" key="5">
    <source>
        <dbReference type="EMBL" id="SFQ66413.1"/>
    </source>
</evidence>
<dbReference type="Gene3D" id="2.40.10.10">
    <property type="entry name" value="Trypsin-like serine proteases"/>
    <property type="match status" value="1"/>
</dbReference>
<dbReference type="InterPro" id="IPR001254">
    <property type="entry name" value="Trypsin_dom"/>
</dbReference>
<gene>
    <name evidence="5" type="ORF">SAMN05421810_1127</name>
</gene>
<dbReference type="InterPro" id="IPR051487">
    <property type="entry name" value="Ser/Thr_Proteases_Immune/Dev"/>
</dbReference>
<dbReference type="GO" id="GO:0006508">
    <property type="term" value="P:proteolysis"/>
    <property type="evidence" value="ECO:0007669"/>
    <property type="project" value="UniProtKB-KW"/>
</dbReference>
<keyword evidence="2" id="KW-0378">Hydrolase</keyword>
<name>A0A1I6ACR3_9PSEU</name>
<feature type="signal peptide" evidence="3">
    <location>
        <begin position="1"/>
        <end position="23"/>
    </location>
</feature>
<dbReference type="PROSITE" id="PS00135">
    <property type="entry name" value="TRYPSIN_SER"/>
    <property type="match status" value="1"/>
</dbReference>
<sequence>MKRIFLVLSVVLGLMLSSAVAHAIVYGEPDGDTHRNVGALMFDWNPDSPGVEHACTGALISPTVFLTAAHCSPLLRGGDNRVWVSFDQDVDPVSSSTTLYSGTFYGHPEYGRVQSDPHDIAVVVLDEPITGITPARLPSADLLKRMKSAGTLNGHRFTAVGYGVREAEFGGGFPAQPYDGARWRAVSEFSALNESWLRLSQNPHTGDGGTCGGDSGGPHFLGAGAQETDIVVSITVTGDLFCVARNHTYRLDSRSARAFLGTYVTLP</sequence>